<evidence type="ECO:0000256" key="1">
    <source>
        <dbReference type="ARBA" id="ARBA00005446"/>
    </source>
</evidence>
<name>A0AAD9VCH0_ACRCE</name>
<organism evidence="3 4">
    <name type="scientific">Acropora cervicornis</name>
    <name type="common">Staghorn coral</name>
    <dbReference type="NCBI Taxonomy" id="6130"/>
    <lineage>
        <taxon>Eukaryota</taxon>
        <taxon>Metazoa</taxon>
        <taxon>Cnidaria</taxon>
        <taxon>Anthozoa</taxon>
        <taxon>Hexacorallia</taxon>
        <taxon>Scleractinia</taxon>
        <taxon>Astrocoeniina</taxon>
        <taxon>Acroporidae</taxon>
        <taxon>Acropora</taxon>
    </lineage>
</organism>
<gene>
    <name evidence="3" type="ORF">P5673_007096</name>
</gene>
<reference evidence="3" key="2">
    <citation type="journal article" date="2023" name="Science">
        <title>Genomic signatures of disease resistance in endangered staghorn corals.</title>
        <authorList>
            <person name="Vollmer S.V."/>
            <person name="Selwyn J.D."/>
            <person name="Despard B.A."/>
            <person name="Roesel C.L."/>
        </authorList>
    </citation>
    <scope>NUCLEOTIDE SEQUENCE</scope>
    <source>
        <strain evidence="3">K2</strain>
    </source>
</reference>
<reference evidence="3" key="1">
    <citation type="journal article" date="2023" name="G3 (Bethesda)">
        <title>Whole genome assembly and annotation of the endangered Caribbean coral Acropora cervicornis.</title>
        <authorList>
            <person name="Selwyn J.D."/>
            <person name="Vollmer S.V."/>
        </authorList>
    </citation>
    <scope>NUCLEOTIDE SEQUENCE</scope>
    <source>
        <strain evidence="3">K2</strain>
    </source>
</reference>
<dbReference type="Proteomes" id="UP001249851">
    <property type="component" value="Unassembled WGS sequence"/>
</dbReference>
<dbReference type="GO" id="GO:0030894">
    <property type="term" value="C:replisome"/>
    <property type="evidence" value="ECO:0007669"/>
    <property type="project" value="TreeGrafter"/>
</dbReference>
<proteinExistence type="inferred from homology"/>
<dbReference type="InterPro" id="IPR027417">
    <property type="entry name" value="P-loop_NTPase"/>
</dbReference>
<dbReference type="Pfam" id="PF00270">
    <property type="entry name" value="DEAD"/>
    <property type="match status" value="1"/>
</dbReference>
<dbReference type="GO" id="GO:0005524">
    <property type="term" value="F:ATP binding"/>
    <property type="evidence" value="ECO:0007669"/>
    <property type="project" value="InterPro"/>
</dbReference>
<dbReference type="GO" id="GO:0003676">
    <property type="term" value="F:nucleic acid binding"/>
    <property type="evidence" value="ECO:0007669"/>
    <property type="project" value="InterPro"/>
</dbReference>
<evidence type="ECO:0000259" key="2">
    <source>
        <dbReference type="Pfam" id="PF00270"/>
    </source>
</evidence>
<comment type="caution">
    <text evidence="3">The sequence shown here is derived from an EMBL/GenBank/DDBJ whole genome shotgun (WGS) entry which is preliminary data.</text>
</comment>
<keyword evidence="3" id="KW-0067">ATP-binding</keyword>
<keyword evidence="4" id="KW-1185">Reference proteome</keyword>
<dbReference type="PANTHER" id="PTHR13710:SF84">
    <property type="entry name" value="ATP-DEPENDENT DNA HELICASE RECS-RELATED"/>
    <property type="match status" value="1"/>
</dbReference>
<keyword evidence="3" id="KW-0378">Hydrolase</keyword>
<dbReference type="GO" id="GO:0043138">
    <property type="term" value="F:3'-5' DNA helicase activity"/>
    <property type="evidence" value="ECO:0007669"/>
    <property type="project" value="TreeGrafter"/>
</dbReference>
<dbReference type="GO" id="GO:0005737">
    <property type="term" value="C:cytoplasm"/>
    <property type="evidence" value="ECO:0007669"/>
    <property type="project" value="TreeGrafter"/>
</dbReference>
<protein>
    <submittedName>
        <fullName evidence="3">ATP-dependent DNA helicase Q1</fullName>
    </submittedName>
</protein>
<evidence type="ECO:0000313" key="3">
    <source>
        <dbReference type="EMBL" id="KAK2568982.1"/>
    </source>
</evidence>
<accession>A0AAD9VCH0</accession>
<dbReference type="Gene3D" id="3.40.50.300">
    <property type="entry name" value="P-loop containing nucleotide triphosphate hydrolases"/>
    <property type="match status" value="1"/>
</dbReference>
<comment type="similarity">
    <text evidence="1">Belongs to the helicase family. RecQ subfamily.</text>
</comment>
<dbReference type="SUPFAM" id="SSF52540">
    <property type="entry name" value="P-loop containing nucleoside triphosphate hydrolases"/>
    <property type="match status" value="1"/>
</dbReference>
<dbReference type="GO" id="GO:0006310">
    <property type="term" value="P:DNA recombination"/>
    <property type="evidence" value="ECO:0007669"/>
    <property type="project" value="TreeGrafter"/>
</dbReference>
<dbReference type="AlphaFoldDB" id="A0AAD9VCH0"/>
<evidence type="ECO:0000313" key="4">
    <source>
        <dbReference type="Proteomes" id="UP001249851"/>
    </source>
</evidence>
<dbReference type="EMBL" id="JARQWQ010000011">
    <property type="protein sequence ID" value="KAK2568982.1"/>
    <property type="molecule type" value="Genomic_DNA"/>
</dbReference>
<keyword evidence="3" id="KW-0547">Nucleotide-binding</keyword>
<keyword evidence="3" id="KW-0347">Helicase</keyword>
<dbReference type="GO" id="GO:0009378">
    <property type="term" value="F:four-way junction helicase activity"/>
    <property type="evidence" value="ECO:0007669"/>
    <property type="project" value="TreeGrafter"/>
</dbReference>
<dbReference type="PANTHER" id="PTHR13710">
    <property type="entry name" value="DNA HELICASE RECQ FAMILY MEMBER"/>
    <property type="match status" value="1"/>
</dbReference>
<feature type="domain" description="DEAD/DEAH-box helicase" evidence="2">
    <location>
        <begin position="20"/>
        <end position="88"/>
    </location>
</feature>
<dbReference type="InterPro" id="IPR011545">
    <property type="entry name" value="DEAD/DEAH_box_helicase_dom"/>
</dbReference>
<sequence length="115" mass="12572">MADALQECLSQFPKIDSLKPEQKQAMEPLLAGQDVMAILQTGFGKSLIYQMFCMAKLSSNANASVLVLSPLNSIIEEQVNELNDLGLPSVQLKENDADCLKAISEGKFRFIFCSG</sequence>
<dbReference type="GO" id="GO:0006281">
    <property type="term" value="P:DNA repair"/>
    <property type="evidence" value="ECO:0007669"/>
    <property type="project" value="TreeGrafter"/>
</dbReference>